<dbReference type="EMBL" id="HBGW01081126">
    <property type="protein sequence ID" value="CAD9633678.1"/>
    <property type="molecule type" value="Transcribed_RNA"/>
</dbReference>
<gene>
    <name evidence="4" type="ORF">BRAN1462_LOCUS51500</name>
</gene>
<dbReference type="InterPro" id="IPR001313">
    <property type="entry name" value="Pumilio_RNA-bd_rpt"/>
</dbReference>
<accession>A0A7S2VIW3</accession>
<dbReference type="Pfam" id="PF00806">
    <property type="entry name" value="PUF"/>
    <property type="match status" value="4"/>
</dbReference>
<dbReference type="GO" id="GO:0005737">
    <property type="term" value="C:cytoplasm"/>
    <property type="evidence" value="ECO:0007669"/>
    <property type="project" value="TreeGrafter"/>
</dbReference>
<dbReference type="InterPro" id="IPR032710">
    <property type="entry name" value="NTF2-like_dom_sf"/>
</dbReference>
<proteinExistence type="predicted"/>
<dbReference type="Gene3D" id="1.25.10.10">
    <property type="entry name" value="Leucine-rich Repeat Variant"/>
    <property type="match status" value="1"/>
</dbReference>
<evidence type="ECO:0000256" key="1">
    <source>
        <dbReference type="ARBA" id="ARBA00022737"/>
    </source>
</evidence>
<dbReference type="GO" id="GO:0003729">
    <property type="term" value="F:mRNA binding"/>
    <property type="evidence" value="ECO:0007669"/>
    <property type="project" value="TreeGrafter"/>
</dbReference>
<dbReference type="AlphaFoldDB" id="A0A7S2VIW3"/>
<protein>
    <recommendedName>
        <fullName evidence="3">PUM-HD domain-containing protein</fullName>
    </recommendedName>
</protein>
<dbReference type="SUPFAM" id="SSF48371">
    <property type="entry name" value="ARM repeat"/>
    <property type="match status" value="1"/>
</dbReference>
<feature type="domain" description="PUM-HD" evidence="3">
    <location>
        <begin position="1"/>
        <end position="339"/>
    </location>
</feature>
<dbReference type="SMART" id="SM00025">
    <property type="entry name" value="Pumilio"/>
    <property type="match status" value="3"/>
</dbReference>
<evidence type="ECO:0000259" key="3">
    <source>
        <dbReference type="PROSITE" id="PS50303"/>
    </source>
</evidence>
<dbReference type="GO" id="GO:0010608">
    <property type="term" value="P:post-transcriptional regulation of gene expression"/>
    <property type="evidence" value="ECO:0007669"/>
    <property type="project" value="TreeGrafter"/>
</dbReference>
<dbReference type="InterPro" id="IPR011989">
    <property type="entry name" value="ARM-like"/>
</dbReference>
<feature type="repeat" description="Pumilio" evidence="2">
    <location>
        <begin position="221"/>
        <end position="256"/>
    </location>
</feature>
<organism evidence="4">
    <name type="scientific">Zooxanthella nutricula</name>
    <dbReference type="NCBI Taxonomy" id="1333877"/>
    <lineage>
        <taxon>Eukaryota</taxon>
        <taxon>Sar</taxon>
        <taxon>Alveolata</taxon>
        <taxon>Dinophyceae</taxon>
        <taxon>Peridiniales</taxon>
        <taxon>Peridiniales incertae sedis</taxon>
        <taxon>Zooxanthella</taxon>
    </lineage>
</organism>
<dbReference type="InterPro" id="IPR033133">
    <property type="entry name" value="PUM-HD"/>
</dbReference>
<dbReference type="Gene3D" id="3.10.450.50">
    <property type="match status" value="1"/>
</dbReference>
<dbReference type="InterPro" id="IPR016024">
    <property type="entry name" value="ARM-type_fold"/>
</dbReference>
<dbReference type="PROSITE" id="PS50303">
    <property type="entry name" value="PUM_HD"/>
    <property type="match status" value="1"/>
</dbReference>
<name>A0A7S2VIW3_9DINO</name>
<dbReference type="SUPFAM" id="SSF54427">
    <property type="entry name" value="NTF2-like"/>
    <property type="match status" value="1"/>
</dbReference>
<keyword evidence="1" id="KW-0677">Repeat</keyword>
<evidence type="ECO:0000313" key="4">
    <source>
        <dbReference type="EMBL" id="CAD9633678.1"/>
    </source>
</evidence>
<dbReference type="PANTHER" id="PTHR12537">
    <property type="entry name" value="RNA BINDING PROTEIN PUMILIO-RELATED"/>
    <property type="match status" value="1"/>
</dbReference>
<dbReference type="PANTHER" id="PTHR12537:SF12">
    <property type="entry name" value="MATERNAL PROTEIN PUMILIO"/>
    <property type="match status" value="1"/>
</dbReference>
<sequence length="339" mass="37860">MAANMRLDWQEVEWDYDGQQDMCGLYSKLKTAVPDLRVQVQRIEMEENFKVRIHLHFSGTQAEPLVPMFPVGERFNLFMISTTGFDKSLRLQSDTLHMSFEGTLGWQPSIFQWLLESANELASKESGCRMLQRAVDAGQDRERLALAERFRGRVWDASASHTANFVLQKCVIGLPPSALGFVVEAFQGRAAEAAAHPIQSRMLERLLEYFPADELEGIIGELISQAAELSRNRFGNFALQRVLEHGTAAQRRALVEALRQDAAELAQHYAASNVIRCALIHGSSGDQCVLMEALTADPAVSRGLEKHRTASFVMRELKALRRSAAMAEAAGSRLQRVSL</sequence>
<reference evidence="4" key="1">
    <citation type="submission" date="2021-01" db="EMBL/GenBank/DDBJ databases">
        <authorList>
            <person name="Corre E."/>
            <person name="Pelletier E."/>
            <person name="Niang G."/>
            <person name="Scheremetjew M."/>
            <person name="Finn R."/>
            <person name="Kale V."/>
            <person name="Holt S."/>
            <person name="Cochrane G."/>
            <person name="Meng A."/>
            <person name="Brown T."/>
            <person name="Cohen L."/>
        </authorList>
    </citation>
    <scope>NUCLEOTIDE SEQUENCE</scope>
    <source>
        <strain evidence="4">RCC3387</strain>
    </source>
</reference>
<dbReference type="PROSITE" id="PS50302">
    <property type="entry name" value="PUM"/>
    <property type="match status" value="1"/>
</dbReference>
<evidence type="ECO:0000256" key="2">
    <source>
        <dbReference type="PROSITE-ProRule" id="PRU00317"/>
    </source>
</evidence>